<keyword evidence="4" id="KW-1185">Reference proteome</keyword>
<dbReference type="Pfam" id="PF00107">
    <property type="entry name" value="ADH_zinc_N"/>
    <property type="match status" value="1"/>
</dbReference>
<evidence type="ECO:0000313" key="4">
    <source>
        <dbReference type="Proteomes" id="UP000609323"/>
    </source>
</evidence>
<dbReference type="CDD" id="cd08255">
    <property type="entry name" value="2-desacetyl-2-hydroxyethyl_bacteriochlorophyllide_like"/>
    <property type="match status" value="1"/>
</dbReference>
<dbReference type="InterPro" id="IPR013149">
    <property type="entry name" value="ADH-like_C"/>
</dbReference>
<dbReference type="InterPro" id="IPR011032">
    <property type="entry name" value="GroES-like_sf"/>
</dbReference>
<evidence type="ECO:0000256" key="1">
    <source>
        <dbReference type="ARBA" id="ARBA00023002"/>
    </source>
</evidence>
<protein>
    <submittedName>
        <fullName evidence="3">Dehydrogenase</fullName>
    </submittedName>
</protein>
<sequence length="331" mass="36295">MNSYENLSVKFVAKAKAALVKETLHGRVLGDHEIFGKTIVSLISSGSERGGYMDYFGGNQYPVETGYAVVMEVLGTGERVEGIKPGDLVFASAPHCLYNIVGDDAVVPVLEGMAPEEAVLCRFPAVSMTTMLKTQIRPVEPVLVTGLGIVGLMCAQMMKHCGYEVYAVDHNKKRRETARECGLTRVYPSVEDCPAAGRFGLAIECSGAEQAALNALDALRKGGELSLVGVPWYRGTDTWAHDVFHKVFYGFITLTSGWEWSIPRHSTEFMPGSNYGNFAIGMEWIRNGDIKVDGIYELASPEECDRVYQAIVNKTAPKTCAIFDWRTLSVL</sequence>
<gene>
    <name evidence="3" type="ORF">GCM10010917_22800</name>
</gene>
<dbReference type="PANTHER" id="PTHR43401">
    <property type="entry name" value="L-THREONINE 3-DEHYDROGENASE"/>
    <property type="match status" value="1"/>
</dbReference>
<accession>A0ABQ1G4T2</accession>
<dbReference type="RefSeq" id="WP_094095657.1">
    <property type="nucleotide sequence ID" value="NZ_BMHF01000007.1"/>
</dbReference>
<dbReference type="Gene3D" id="3.40.50.720">
    <property type="entry name" value="NAD(P)-binding Rossmann-like Domain"/>
    <property type="match status" value="1"/>
</dbReference>
<reference evidence="4" key="1">
    <citation type="journal article" date="2019" name="Int. J. Syst. Evol. Microbiol.">
        <title>The Global Catalogue of Microorganisms (GCM) 10K type strain sequencing project: providing services to taxonomists for standard genome sequencing and annotation.</title>
        <authorList>
            <consortium name="The Broad Institute Genomics Platform"/>
            <consortium name="The Broad Institute Genome Sequencing Center for Infectious Disease"/>
            <person name="Wu L."/>
            <person name="Ma J."/>
        </authorList>
    </citation>
    <scope>NUCLEOTIDE SEQUENCE [LARGE SCALE GENOMIC DNA]</scope>
    <source>
        <strain evidence="4">CGMCC 1.15044</strain>
    </source>
</reference>
<organism evidence="3 4">
    <name type="scientific">Paenibacillus physcomitrellae</name>
    <dbReference type="NCBI Taxonomy" id="1619311"/>
    <lineage>
        <taxon>Bacteria</taxon>
        <taxon>Bacillati</taxon>
        <taxon>Bacillota</taxon>
        <taxon>Bacilli</taxon>
        <taxon>Bacillales</taxon>
        <taxon>Paenibacillaceae</taxon>
        <taxon>Paenibacillus</taxon>
    </lineage>
</organism>
<evidence type="ECO:0000259" key="2">
    <source>
        <dbReference type="Pfam" id="PF00107"/>
    </source>
</evidence>
<dbReference type="InterPro" id="IPR036291">
    <property type="entry name" value="NAD(P)-bd_dom_sf"/>
</dbReference>
<dbReference type="Gene3D" id="3.90.180.10">
    <property type="entry name" value="Medium-chain alcohol dehydrogenases, catalytic domain"/>
    <property type="match status" value="1"/>
</dbReference>
<dbReference type="PANTHER" id="PTHR43401:SF2">
    <property type="entry name" value="L-THREONINE 3-DEHYDROGENASE"/>
    <property type="match status" value="1"/>
</dbReference>
<dbReference type="InterPro" id="IPR050129">
    <property type="entry name" value="Zn_alcohol_dh"/>
</dbReference>
<proteinExistence type="predicted"/>
<keyword evidence="1" id="KW-0560">Oxidoreductase</keyword>
<dbReference type="EMBL" id="BMHF01000007">
    <property type="protein sequence ID" value="GGA37089.1"/>
    <property type="molecule type" value="Genomic_DNA"/>
</dbReference>
<name>A0ABQ1G4T2_9BACL</name>
<comment type="caution">
    <text evidence="3">The sequence shown here is derived from an EMBL/GenBank/DDBJ whole genome shotgun (WGS) entry which is preliminary data.</text>
</comment>
<dbReference type="SUPFAM" id="SSF51735">
    <property type="entry name" value="NAD(P)-binding Rossmann-fold domains"/>
    <property type="match status" value="1"/>
</dbReference>
<dbReference type="Proteomes" id="UP000609323">
    <property type="component" value="Unassembled WGS sequence"/>
</dbReference>
<dbReference type="SUPFAM" id="SSF50129">
    <property type="entry name" value="GroES-like"/>
    <property type="match status" value="1"/>
</dbReference>
<evidence type="ECO:0000313" key="3">
    <source>
        <dbReference type="EMBL" id="GGA37089.1"/>
    </source>
</evidence>
<feature type="domain" description="Alcohol dehydrogenase-like C-terminal" evidence="2">
    <location>
        <begin position="150"/>
        <end position="233"/>
    </location>
</feature>